<keyword evidence="17" id="KW-1185">Reference proteome</keyword>
<dbReference type="Gene3D" id="1.10.1410.10">
    <property type="match status" value="1"/>
</dbReference>
<comment type="subcellular location">
    <subcellularLocation>
        <location evidence="3">Nucleus</location>
    </subcellularLocation>
</comment>
<dbReference type="InterPro" id="IPR007012">
    <property type="entry name" value="PolA_pol_cen_dom"/>
</dbReference>
<dbReference type="EMBL" id="BAABUK010000051">
    <property type="protein sequence ID" value="GAA5817805.1"/>
    <property type="molecule type" value="Genomic_DNA"/>
</dbReference>
<keyword evidence="7" id="KW-0808">Transferase</keyword>
<dbReference type="PANTHER" id="PTHR10682:SF10">
    <property type="entry name" value="POLYNUCLEOTIDE ADENYLYLTRANSFERASE"/>
    <property type="match status" value="1"/>
</dbReference>
<dbReference type="SUPFAM" id="SSF81631">
    <property type="entry name" value="PAP/OAS1 substrate-binding domain"/>
    <property type="match status" value="1"/>
</dbReference>
<evidence type="ECO:0000313" key="16">
    <source>
        <dbReference type="EMBL" id="GAA5817805.1"/>
    </source>
</evidence>
<dbReference type="InterPro" id="IPR007010">
    <property type="entry name" value="PolA_pol_RNA-bd_dom"/>
</dbReference>
<evidence type="ECO:0000256" key="10">
    <source>
        <dbReference type="ARBA" id="ARBA00022840"/>
    </source>
</evidence>
<keyword evidence="12" id="KW-0539">Nucleus</keyword>
<dbReference type="Pfam" id="PF04926">
    <property type="entry name" value="PAP_RNA-bind"/>
    <property type="match status" value="1"/>
</dbReference>
<evidence type="ECO:0000256" key="7">
    <source>
        <dbReference type="ARBA" id="ARBA00022679"/>
    </source>
</evidence>
<keyword evidence="11" id="KW-0460">Magnesium</keyword>
<evidence type="ECO:0000313" key="17">
    <source>
        <dbReference type="Proteomes" id="UP001473302"/>
    </source>
</evidence>
<dbReference type="Gene3D" id="3.30.70.590">
    <property type="entry name" value="Poly(A) polymerase predicted RNA binding domain"/>
    <property type="match status" value="1"/>
</dbReference>
<dbReference type="Gene3D" id="3.30.460.10">
    <property type="entry name" value="Beta Polymerase, domain 2"/>
    <property type="match status" value="1"/>
</dbReference>
<feature type="domain" description="Poly(A) polymerase RNA-binding" evidence="13">
    <location>
        <begin position="323"/>
        <end position="469"/>
    </location>
</feature>
<protein>
    <recommendedName>
        <fullName evidence="5">polynucleotide adenylyltransferase</fullName>
        <ecNumber evidence="5">2.7.7.19</ecNumber>
    </recommendedName>
</protein>
<comment type="cofactor">
    <cofactor evidence="2">
        <name>Mg(2+)</name>
        <dbReference type="ChEBI" id="CHEBI:18420"/>
    </cofactor>
</comment>
<keyword evidence="9" id="KW-0547">Nucleotide-binding</keyword>
<evidence type="ECO:0000256" key="4">
    <source>
        <dbReference type="ARBA" id="ARBA00010912"/>
    </source>
</evidence>
<name>A0ABP9ZFC5_9FUNG</name>
<keyword evidence="10" id="KW-0067">ATP-binding</keyword>
<proteinExistence type="inferred from homology"/>
<comment type="cofactor">
    <cofactor evidence="1">
        <name>Mn(2+)</name>
        <dbReference type="ChEBI" id="CHEBI:29035"/>
    </cofactor>
</comment>
<comment type="similarity">
    <text evidence="4">Belongs to the poly(A) polymerase family.</text>
</comment>
<evidence type="ECO:0000256" key="9">
    <source>
        <dbReference type="ARBA" id="ARBA00022741"/>
    </source>
</evidence>
<gene>
    <name evidence="16" type="ORF">MFLAVUS_011362</name>
</gene>
<evidence type="ECO:0000256" key="6">
    <source>
        <dbReference type="ARBA" id="ARBA00022664"/>
    </source>
</evidence>
<feature type="domain" description="Poly(A) polymerase nucleotidyltransferase" evidence="15">
    <location>
        <begin position="48"/>
        <end position="161"/>
    </location>
</feature>
<dbReference type="CDD" id="cd05402">
    <property type="entry name" value="NT_PAP_TUTase"/>
    <property type="match status" value="1"/>
</dbReference>
<keyword evidence="8" id="KW-0479">Metal-binding</keyword>
<dbReference type="EC" id="2.7.7.19" evidence="5"/>
<evidence type="ECO:0000259" key="15">
    <source>
        <dbReference type="Pfam" id="PF20750"/>
    </source>
</evidence>
<sequence length="478" mass="54840">MISITDEQWISYLQGNNVVENKEEYIKNFRRKIISYHDYKRGEIECILSPFGSYSLGGYIRGADIDLVLLCPWIVRRNDFYKFLPELLKAQPTVRDVECIKKTVVPIIKCTVDSISIDISFVRLRGNRLPDKLDLLDDSLLNGIDAACVASMDGPRVDKFIKGRIRQDHIQIFKRSLQCVKHWATERDIYNKPMGYLNGSSWTLLLLKTYMVESGKYEHLSISILFFSFFKMWADWPWQTPVMFTDSIPGGNGSRISYSELSAFNNAVMPIVTPCYPVSNAAAYVTKSTLKIMTKEFHRALEILSTITKPGAIMKKLFNTTNYFKRYNDFICVTTTSTTSTSHEIWTRRMQFIIPQLLSLIETCPTVKQIQAMVKPTIVISHFKSEQEKIALRNGVPPEEARDMGLMGDLNPGTLNIIYHFIGIQLHGSNMDIDLSEEIKTFYAVLENKRNRHDEDLKWSVSAMKKIDVARVMGIDTN</sequence>
<organism evidence="16 17">
    <name type="scientific">Mucor flavus</name>
    <dbReference type="NCBI Taxonomy" id="439312"/>
    <lineage>
        <taxon>Eukaryota</taxon>
        <taxon>Fungi</taxon>
        <taxon>Fungi incertae sedis</taxon>
        <taxon>Mucoromycota</taxon>
        <taxon>Mucoromycotina</taxon>
        <taxon>Mucoromycetes</taxon>
        <taxon>Mucorales</taxon>
        <taxon>Mucorineae</taxon>
        <taxon>Mucoraceae</taxon>
        <taxon>Mucor</taxon>
    </lineage>
</organism>
<evidence type="ECO:0000256" key="5">
    <source>
        <dbReference type="ARBA" id="ARBA00012388"/>
    </source>
</evidence>
<evidence type="ECO:0000256" key="1">
    <source>
        <dbReference type="ARBA" id="ARBA00001936"/>
    </source>
</evidence>
<dbReference type="Pfam" id="PF04928">
    <property type="entry name" value="PAP_central"/>
    <property type="match status" value="1"/>
</dbReference>
<dbReference type="SUPFAM" id="SSF55003">
    <property type="entry name" value="PAP/Archaeal CCA-adding enzyme, C-terminal domain"/>
    <property type="match status" value="1"/>
</dbReference>
<dbReference type="Proteomes" id="UP001473302">
    <property type="component" value="Unassembled WGS sequence"/>
</dbReference>
<evidence type="ECO:0000256" key="3">
    <source>
        <dbReference type="ARBA" id="ARBA00004123"/>
    </source>
</evidence>
<dbReference type="Pfam" id="PF20750">
    <property type="entry name" value="PAP_NTPase"/>
    <property type="match status" value="1"/>
</dbReference>
<reference evidence="16 17" key="1">
    <citation type="submission" date="2024-04" db="EMBL/GenBank/DDBJ databases">
        <title>genome sequences of Mucor flavus KT1a and Helicostylum pulchrum KT1b strains isolated from the surface of a dry-aged beef.</title>
        <authorList>
            <person name="Toyotome T."/>
            <person name="Hosono M."/>
            <person name="Torimaru M."/>
            <person name="Fukuda K."/>
            <person name="Mikami N."/>
        </authorList>
    </citation>
    <scope>NUCLEOTIDE SEQUENCE [LARGE SCALE GENOMIC DNA]</scope>
    <source>
        <strain evidence="16 17">KT1a</strain>
    </source>
</reference>
<comment type="caution">
    <text evidence="16">The sequence shown here is derived from an EMBL/GenBank/DDBJ whole genome shotgun (WGS) entry which is preliminary data.</text>
</comment>
<dbReference type="InterPro" id="IPR048840">
    <property type="entry name" value="PolA_pol_NTPase"/>
</dbReference>
<evidence type="ECO:0000256" key="11">
    <source>
        <dbReference type="ARBA" id="ARBA00022842"/>
    </source>
</evidence>
<accession>A0ABP9ZFC5</accession>
<keyword evidence="6" id="KW-0507">mRNA processing</keyword>
<feature type="domain" description="Poly(A) polymerase central" evidence="14">
    <location>
        <begin position="173"/>
        <end position="319"/>
    </location>
</feature>
<evidence type="ECO:0000256" key="12">
    <source>
        <dbReference type="ARBA" id="ARBA00023242"/>
    </source>
</evidence>
<dbReference type="SUPFAM" id="SSF81301">
    <property type="entry name" value="Nucleotidyltransferase"/>
    <property type="match status" value="1"/>
</dbReference>
<evidence type="ECO:0000259" key="14">
    <source>
        <dbReference type="Pfam" id="PF04928"/>
    </source>
</evidence>
<evidence type="ECO:0000259" key="13">
    <source>
        <dbReference type="Pfam" id="PF04926"/>
    </source>
</evidence>
<evidence type="ECO:0000256" key="8">
    <source>
        <dbReference type="ARBA" id="ARBA00022723"/>
    </source>
</evidence>
<dbReference type="InterPro" id="IPR011068">
    <property type="entry name" value="NuclTrfase_I-like_C"/>
</dbReference>
<dbReference type="PANTHER" id="PTHR10682">
    <property type="entry name" value="POLY A POLYMERASE"/>
    <property type="match status" value="1"/>
</dbReference>
<dbReference type="InterPro" id="IPR043519">
    <property type="entry name" value="NT_sf"/>
</dbReference>
<evidence type="ECO:0000256" key="2">
    <source>
        <dbReference type="ARBA" id="ARBA00001946"/>
    </source>
</evidence>